<gene>
    <name evidence="1" type="ORF">XcuCFBP2542_19210</name>
</gene>
<feature type="non-terminal residue" evidence="1">
    <location>
        <position position="85"/>
    </location>
</feature>
<evidence type="ECO:0000313" key="2">
    <source>
        <dbReference type="Proteomes" id="UP000239561"/>
    </source>
</evidence>
<evidence type="ECO:0008006" key="3">
    <source>
        <dbReference type="Google" id="ProtNLM"/>
    </source>
</evidence>
<name>A0A2S7CZV8_9XANT</name>
<reference evidence="1 2" key="1">
    <citation type="submission" date="2016-08" db="EMBL/GenBank/DDBJ databases">
        <authorList>
            <person name="Seilhamer J.J."/>
        </authorList>
    </citation>
    <scope>NUCLEOTIDE SEQUENCE [LARGE SCALE GENOMIC DNA]</scope>
    <source>
        <strain evidence="1 2">CFBP2542</strain>
    </source>
</reference>
<dbReference type="EMBL" id="MDED01000180">
    <property type="protein sequence ID" value="PPU67080.1"/>
    <property type="molecule type" value="Genomic_DNA"/>
</dbReference>
<feature type="non-terminal residue" evidence="1">
    <location>
        <position position="1"/>
    </location>
</feature>
<accession>A0A2S7CZV8</accession>
<organism evidence="1 2">
    <name type="scientific">Xanthomonas cucurbitae</name>
    <dbReference type="NCBI Taxonomy" id="56453"/>
    <lineage>
        <taxon>Bacteria</taxon>
        <taxon>Pseudomonadati</taxon>
        <taxon>Pseudomonadota</taxon>
        <taxon>Gammaproteobacteria</taxon>
        <taxon>Lysobacterales</taxon>
        <taxon>Lysobacteraceae</taxon>
        <taxon>Xanthomonas</taxon>
    </lineage>
</organism>
<protein>
    <recommendedName>
        <fullName evidence="3">IS3 family transposase</fullName>
    </recommendedName>
</protein>
<sequence length="85" mass="9282">WRGASTLVDARKGAAKHCPHALSCVDKERIIAVANQPAYQSLPPSQIVPRLADQGIYIASESSMYRVLRARGQVNRRGRAAAPRT</sequence>
<comment type="caution">
    <text evidence="1">The sequence shown here is derived from an EMBL/GenBank/DDBJ whole genome shotgun (WGS) entry which is preliminary data.</text>
</comment>
<evidence type="ECO:0000313" key="1">
    <source>
        <dbReference type="EMBL" id="PPU67080.1"/>
    </source>
</evidence>
<dbReference type="Proteomes" id="UP000239561">
    <property type="component" value="Unassembled WGS sequence"/>
</dbReference>
<dbReference type="AlphaFoldDB" id="A0A2S7CZV8"/>
<proteinExistence type="predicted"/>